<dbReference type="HAMAP" id="MF_00651">
    <property type="entry name" value="Nuclease_YqgF"/>
    <property type="match status" value="1"/>
</dbReference>
<gene>
    <name evidence="6" type="ORF">UFOPK1931_00314</name>
</gene>
<dbReference type="Gene3D" id="3.30.420.140">
    <property type="entry name" value="YqgF/RNase H-like domain"/>
    <property type="match status" value="1"/>
</dbReference>
<accession>A0A6J6I2L5</accession>
<dbReference type="InterPro" id="IPR005227">
    <property type="entry name" value="YqgF"/>
</dbReference>
<dbReference type="CDD" id="cd16964">
    <property type="entry name" value="YqgF"/>
    <property type="match status" value="1"/>
</dbReference>
<protein>
    <submittedName>
        <fullName evidence="6">Unannotated protein</fullName>
    </submittedName>
</protein>
<evidence type="ECO:0000313" key="6">
    <source>
        <dbReference type="EMBL" id="CAB4618089.1"/>
    </source>
</evidence>
<reference evidence="6" key="1">
    <citation type="submission" date="2020-05" db="EMBL/GenBank/DDBJ databases">
        <authorList>
            <person name="Chiriac C."/>
            <person name="Salcher M."/>
            <person name="Ghai R."/>
            <person name="Kavagutti S V."/>
        </authorList>
    </citation>
    <scope>NUCLEOTIDE SEQUENCE</scope>
</reference>
<keyword evidence="2" id="KW-0690">Ribosome biogenesis</keyword>
<dbReference type="GO" id="GO:0005829">
    <property type="term" value="C:cytosol"/>
    <property type="evidence" value="ECO:0007669"/>
    <property type="project" value="TreeGrafter"/>
</dbReference>
<keyword evidence="1" id="KW-0963">Cytoplasm</keyword>
<dbReference type="PANTHER" id="PTHR33317:SF4">
    <property type="entry name" value="POLYNUCLEOTIDYL TRANSFERASE, RIBONUCLEASE H-LIKE SUPERFAMILY PROTEIN"/>
    <property type="match status" value="1"/>
</dbReference>
<evidence type="ECO:0000256" key="2">
    <source>
        <dbReference type="ARBA" id="ARBA00022517"/>
    </source>
</evidence>
<dbReference type="PANTHER" id="PTHR33317">
    <property type="entry name" value="POLYNUCLEOTIDYL TRANSFERASE, RIBONUCLEASE H-LIKE SUPERFAMILY PROTEIN"/>
    <property type="match status" value="1"/>
</dbReference>
<name>A0A6J6I2L5_9ZZZZ</name>
<dbReference type="GO" id="GO:0000967">
    <property type="term" value="P:rRNA 5'-end processing"/>
    <property type="evidence" value="ECO:0007669"/>
    <property type="project" value="TreeGrafter"/>
</dbReference>
<dbReference type="SUPFAM" id="SSF53098">
    <property type="entry name" value="Ribonuclease H-like"/>
    <property type="match status" value="1"/>
</dbReference>
<dbReference type="GO" id="GO:0016787">
    <property type="term" value="F:hydrolase activity"/>
    <property type="evidence" value="ECO:0007669"/>
    <property type="project" value="UniProtKB-KW"/>
</dbReference>
<dbReference type="InterPro" id="IPR006641">
    <property type="entry name" value="YqgF/RNaseH-like_dom"/>
</dbReference>
<dbReference type="Pfam" id="PF03652">
    <property type="entry name" value="RuvX"/>
    <property type="match status" value="1"/>
</dbReference>
<keyword evidence="4" id="KW-0378">Hydrolase</keyword>
<evidence type="ECO:0000256" key="1">
    <source>
        <dbReference type="ARBA" id="ARBA00022490"/>
    </source>
</evidence>
<feature type="domain" description="YqgF/RNase H-like" evidence="5">
    <location>
        <begin position="4"/>
        <end position="105"/>
    </location>
</feature>
<dbReference type="GO" id="GO:0004518">
    <property type="term" value="F:nuclease activity"/>
    <property type="evidence" value="ECO:0007669"/>
    <property type="project" value="UniProtKB-KW"/>
</dbReference>
<sequence length="155" mass="16188">MVRGSRLAIDVGTVRIGLAVSDPDSILSTPLPALIRSKLLGETLQEILSLIADNGVVEVFIGDPLSLSGSETESTKDARQFANQLAELTSVPVRLVDERLTTVTASSKLRLNGLNAKAAKGLIDSASAVEILEQALNMTKQSGKPAGSRAGGLHD</sequence>
<keyword evidence="3" id="KW-0540">Nuclease</keyword>
<proteinExistence type="inferred from homology"/>
<dbReference type="InterPro" id="IPR037027">
    <property type="entry name" value="YqgF/RNaseH-like_dom_sf"/>
</dbReference>
<dbReference type="AlphaFoldDB" id="A0A6J6I2L5"/>
<evidence type="ECO:0000256" key="3">
    <source>
        <dbReference type="ARBA" id="ARBA00022722"/>
    </source>
</evidence>
<organism evidence="6">
    <name type="scientific">freshwater metagenome</name>
    <dbReference type="NCBI Taxonomy" id="449393"/>
    <lineage>
        <taxon>unclassified sequences</taxon>
        <taxon>metagenomes</taxon>
        <taxon>ecological metagenomes</taxon>
    </lineage>
</organism>
<evidence type="ECO:0000259" key="5">
    <source>
        <dbReference type="SMART" id="SM00732"/>
    </source>
</evidence>
<dbReference type="InterPro" id="IPR012337">
    <property type="entry name" value="RNaseH-like_sf"/>
</dbReference>
<dbReference type="SMART" id="SM00732">
    <property type="entry name" value="YqgFc"/>
    <property type="match status" value="1"/>
</dbReference>
<dbReference type="NCBIfam" id="TIGR00250">
    <property type="entry name" value="RNAse_H_YqgF"/>
    <property type="match status" value="1"/>
</dbReference>
<evidence type="ECO:0000256" key="4">
    <source>
        <dbReference type="ARBA" id="ARBA00022801"/>
    </source>
</evidence>
<dbReference type="EMBL" id="CAEZVE010000037">
    <property type="protein sequence ID" value="CAB4618089.1"/>
    <property type="molecule type" value="Genomic_DNA"/>
</dbReference>